<dbReference type="STRING" id="32024.GCA_000788295_00714"/>
<dbReference type="EMBL" id="UFVD01000001">
    <property type="protein sequence ID" value="SUX10395.1"/>
    <property type="molecule type" value="Genomic_DNA"/>
</dbReference>
<evidence type="ECO:0000313" key="10">
    <source>
        <dbReference type="Proteomes" id="UP000254920"/>
    </source>
</evidence>
<evidence type="ECO:0000256" key="8">
    <source>
        <dbReference type="RuleBase" id="RU366003"/>
    </source>
</evidence>
<dbReference type="SUPFAM" id="SSF89550">
    <property type="entry name" value="PHP domain-like"/>
    <property type="match status" value="1"/>
</dbReference>
<dbReference type="Pfam" id="PF02811">
    <property type="entry name" value="PHP"/>
    <property type="match status" value="1"/>
</dbReference>
<evidence type="ECO:0000256" key="5">
    <source>
        <dbReference type="ARBA" id="ARBA00022801"/>
    </source>
</evidence>
<evidence type="ECO:0000256" key="6">
    <source>
        <dbReference type="ARBA" id="ARBA00023102"/>
    </source>
</evidence>
<dbReference type="CDD" id="cd12110">
    <property type="entry name" value="PHP_HisPPase_Hisj_like"/>
    <property type="match status" value="1"/>
</dbReference>
<dbReference type="PANTHER" id="PTHR21039">
    <property type="entry name" value="HISTIDINOL PHOSPHATASE-RELATED"/>
    <property type="match status" value="1"/>
</dbReference>
<dbReference type="Proteomes" id="UP000254920">
    <property type="component" value="Unassembled WGS sequence"/>
</dbReference>
<evidence type="ECO:0000256" key="2">
    <source>
        <dbReference type="ARBA" id="ARBA00009152"/>
    </source>
</evidence>
<evidence type="ECO:0000256" key="1">
    <source>
        <dbReference type="ARBA" id="ARBA00004970"/>
    </source>
</evidence>
<dbReference type="NCBIfam" id="NF005596">
    <property type="entry name" value="PRK07328.1"/>
    <property type="match status" value="1"/>
</dbReference>
<name>A0A381DIC4_9BACT</name>
<evidence type="ECO:0000256" key="4">
    <source>
        <dbReference type="ARBA" id="ARBA00022605"/>
    </source>
</evidence>
<keyword evidence="4 8" id="KW-0028">Amino-acid biosynthesis</keyword>
<keyword evidence="6 8" id="KW-0368">Histidine biosynthesis</keyword>
<keyword evidence="10" id="KW-1185">Reference proteome</keyword>
<reference evidence="9 10" key="1">
    <citation type="submission" date="2018-06" db="EMBL/GenBank/DDBJ databases">
        <authorList>
            <consortium name="Pathogen Informatics"/>
            <person name="Doyle S."/>
        </authorList>
    </citation>
    <scope>NUCLEOTIDE SEQUENCE [LARGE SCALE GENOMIC DNA]</scope>
    <source>
        <strain evidence="9 10">NCTC12475</strain>
    </source>
</reference>
<dbReference type="GeneID" id="93091024"/>
<dbReference type="EC" id="3.1.3.15" evidence="3 8"/>
<dbReference type="GO" id="GO:0005737">
    <property type="term" value="C:cytoplasm"/>
    <property type="evidence" value="ECO:0007669"/>
    <property type="project" value="TreeGrafter"/>
</dbReference>
<proteinExistence type="inferred from homology"/>
<keyword evidence="5 8" id="KW-0378">Hydrolase</keyword>
<evidence type="ECO:0000256" key="7">
    <source>
        <dbReference type="ARBA" id="ARBA00049158"/>
    </source>
</evidence>
<dbReference type="RefSeq" id="WP_089182807.1">
    <property type="nucleotide sequence ID" value="NZ_CP043427.1"/>
</dbReference>
<comment type="catalytic activity">
    <reaction evidence="7 8">
        <text>L-histidinol phosphate + H2O = L-histidinol + phosphate</text>
        <dbReference type="Rhea" id="RHEA:14465"/>
        <dbReference type="ChEBI" id="CHEBI:15377"/>
        <dbReference type="ChEBI" id="CHEBI:43474"/>
        <dbReference type="ChEBI" id="CHEBI:57699"/>
        <dbReference type="ChEBI" id="CHEBI:57980"/>
        <dbReference type="EC" id="3.1.3.15"/>
    </reaction>
</comment>
<comment type="similarity">
    <text evidence="2 8">Belongs to the PHP hydrolase family. HisK subfamily.</text>
</comment>
<dbReference type="InterPro" id="IPR004013">
    <property type="entry name" value="PHP_dom"/>
</dbReference>
<sequence length="259" mass="30105">MIADLHNHTVLCNHAKDSMEEYILQAIKNKTKFFGFSDHAPMKFDEEYRMKFEDMKKYEQDVLKLKDIFKDKIDILLGYEVDFLPNFMQDCVLQSKCDYLIGSVHFLDSWGFDNPEYIGEYKNKNIDEIYEKYFLGIENMAKSGLFDIVGHIDLIKVFNFKPTKDIKILSQNALKAIKKADMVVELNLSGYRKPVNELYPSDEILKQMAELDIPITFGSDAHAKNQVGLNSERAVAKAKKFGYTKAAIFKNRDRNFVEF</sequence>
<comment type="pathway">
    <text evidence="1 8">Amino-acid biosynthesis; L-histidine biosynthesis; L-histidine from 5-phospho-alpha-D-ribose 1-diphosphate: step 8/9.</text>
</comment>
<dbReference type="PANTHER" id="PTHR21039:SF0">
    <property type="entry name" value="HISTIDINOL-PHOSPHATASE"/>
    <property type="match status" value="1"/>
</dbReference>
<evidence type="ECO:0000313" key="9">
    <source>
        <dbReference type="EMBL" id="SUX10395.1"/>
    </source>
</evidence>
<dbReference type="Gene3D" id="3.20.20.140">
    <property type="entry name" value="Metal-dependent hydrolases"/>
    <property type="match status" value="1"/>
</dbReference>
<protein>
    <recommendedName>
        <fullName evidence="3 8">Histidinol-phosphatase</fullName>
        <shortName evidence="8">HolPase</shortName>
        <ecNumber evidence="3 8">3.1.3.15</ecNumber>
    </recommendedName>
</protein>
<dbReference type="OrthoDB" id="9775255at2"/>
<gene>
    <name evidence="9" type="primary">hisK</name>
    <name evidence="9" type="ORF">NCTC12475_00585</name>
</gene>
<accession>A0A381DIC4</accession>
<evidence type="ECO:0000256" key="3">
    <source>
        <dbReference type="ARBA" id="ARBA00013085"/>
    </source>
</evidence>
<dbReference type="AlphaFoldDB" id="A0A381DIC4"/>
<dbReference type="UniPathway" id="UPA00031">
    <property type="reaction ID" value="UER00013"/>
</dbReference>
<organism evidence="9 10">
    <name type="scientific">Campylobacter sputorum subsp. sputorum</name>
    <dbReference type="NCBI Taxonomy" id="32024"/>
    <lineage>
        <taxon>Bacteria</taxon>
        <taxon>Pseudomonadati</taxon>
        <taxon>Campylobacterota</taxon>
        <taxon>Epsilonproteobacteria</taxon>
        <taxon>Campylobacterales</taxon>
        <taxon>Campylobacteraceae</taxon>
        <taxon>Campylobacter</taxon>
    </lineage>
</organism>
<dbReference type="InterPro" id="IPR010140">
    <property type="entry name" value="Histidinol_P_phosphatase_HisJ"/>
</dbReference>
<dbReference type="InterPro" id="IPR016195">
    <property type="entry name" value="Pol/histidinol_Pase-like"/>
</dbReference>
<dbReference type="GO" id="GO:0004401">
    <property type="term" value="F:histidinol-phosphatase activity"/>
    <property type="evidence" value="ECO:0007669"/>
    <property type="project" value="UniProtKB-UniRule"/>
</dbReference>
<dbReference type="NCBIfam" id="TIGR01856">
    <property type="entry name" value="hisJ_fam"/>
    <property type="match status" value="1"/>
</dbReference>
<dbReference type="GO" id="GO:0000105">
    <property type="term" value="P:L-histidine biosynthetic process"/>
    <property type="evidence" value="ECO:0007669"/>
    <property type="project" value="UniProtKB-UniRule"/>
</dbReference>